<dbReference type="SUPFAM" id="SSF56300">
    <property type="entry name" value="Metallo-dependent phosphatases"/>
    <property type="match status" value="1"/>
</dbReference>
<dbReference type="InterPro" id="IPR050535">
    <property type="entry name" value="DNA_Repair-Maintenance_Comp"/>
</dbReference>
<dbReference type="PANTHER" id="PTHR30337:SF7">
    <property type="entry name" value="PHOSPHOESTERASE"/>
    <property type="match status" value="1"/>
</dbReference>
<dbReference type="Proteomes" id="UP000696931">
    <property type="component" value="Unassembled WGS sequence"/>
</dbReference>
<comment type="caution">
    <text evidence="2">The sequence shown here is derived from an EMBL/GenBank/DDBJ whole genome shotgun (WGS) entry which is preliminary data.</text>
</comment>
<evidence type="ECO:0000313" key="2">
    <source>
        <dbReference type="EMBL" id="MBI5168630.1"/>
    </source>
</evidence>
<gene>
    <name evidence="2" type="ORF">HZA61_03990</name>
</gene>
<dbReference type="EMBL" id="JACRIW010000031">
    <property type="protein sequence ID" value="MBI5168630.1"/>
    <property type="molecule type" value="Genomic_DNA"/>
</dbReference>
<reference evidence="2" key="1">
    <citation type="submission" date="2020-07" db="EMBL/GenBank/DDBJ databases">
        <title>Huge and variable diversity of episymbiotic CPR bacteria and DPANN archaea in groundwater ecosystems.</title>
        <authorList>
            <person name="He C.Y."/>
            <person name="Keren R."/>
            <person name="Whittaker M."/>
            <person name="Farag I.F."/>
            <person name="Doudna J."/>
            <person name="Cate J.H.D."/>
            <person name="Banfield J.F."/>
        </authorList>
    </citation>
    <scope>NUCLEOTIDE SEQUENCE</scope>
    <source>
        <strain evidence="2">NC_groundwater_1813_Pr3_B-0.1um_71_17</strain>
    </source>
</reference>
<organism evidence="2 3">
    <name type="scientific">Eiseniibacteriota bacterium</name>
    <dbReference type="NCBI Taxonomy" id="2212470"/>
    <lineage>
        <taxon>Bacteria</taxon>
        <taxon>Candidatus Eiseniibacteriota</taxon>
    </lineage>
</organism>
<proteinExistence type="predicted"/>
<dbReference type="PANTHER" id="PTHR30337">
    <property type="entry name" value="COMPONENT OF ATP-DEPENDENT DSDNA EXONUCLEASE"/>
    <property type="match status" value="1"/>
</dbReference>
<dbReference type="AlphaFoldDB" id="A0A933SBG0"/>
<accession>A0A933SBG0</accession>
<evidence type="ECO:0000259" key="1">
    <source>
        <dbReference type="Pfam" id="PF00149"/>
    </source>
</evidence>
<dbReference type="InterPro" id="IPR029052">
    <property type="entry name" value="Metallo-depent_PP-like"/>
</dbReference>
<sequence>MALARFLQVSDLHLGRPFAWLPGDRREERRRDQQRALELCVSQAIERGVHGILVPGDVFDSTQVDAALLTFAIKVFGVNGCPPVYVAPGNHDPASQDNAAWNARLLQARGIAWPDHVHVFDSPEWTSKPVPRLPGVRVWGRCFTSGVESTDRPLASHLLAPVTGTDPMGFEIALFHGSREGQCPPAQKMTAPFSDAEVASSPFVYHAVGHYHAPSRIEQPLTEGVKSAGARLAYAGSAVALDYTETGSHGAVEVRIEYGHRLPFVEVEPIELDRRRVCVVTTDVGGAASADQIDRRILKALDVVGAGEMDFASVTLTGRLPAGVRWTGPGADLRNRVFHLRWDASALRPDYDLSRYREGEGKTTEERFARELLAQMDAATDPAARAELERALFHGLDAFKLREVSPAWEEVAG</sequence>
<protein>
    <submittedName>
        <fullName evidence="2">Metallophosphoesterase</fullName>
    </submittedName>
</protein>
<name>A0A933SBG0_UNCEI</name>
<feature type="domain" description="Calcineurin-like phosphoesterase" evidence="1">
    <location>
        <begin position="5"/>
        <end position="125"/>
    </location>
</feature>
<dbReference type="Gene3D" id="3.60.21.10">
    <property type="match status" value="1"/>
</dbReference>
<dbReference type="Pfam" id="PF00149">
    <property type="entry name" value="Metallophos"/>
    <property type="match status" value="1"/>
</dbReference>
<dbReference type="InterPro" id="IPR004843">
    <property type="entry name" value="Calcineurin-like_PHP"/>
</dbReference>
<dbReference type="GO" id="GO:0016787">
    <property type="term" value="F:hydrolase activity"/>
    <property type="evidence" value="ECO:0007669"/>
    <property type="project" value="InterPro"/>
</dbReference>
<evidence type="ECO:0000313" key="3">
    <source>
        <dbReference type="Proteomes" id="UP000696931"/>
    </source>
</evidence>